<reference evidence="4" key="1">
    <citation type="submission" date="2020-10" db="EMBL/GenBank/DDBJ databases">
        <title>Mucilaginibacter mali sp. nov., isolated from rhizosphere soil of apple orchard.</title>
        <authorList>
            <person name="Lee J.-S."/>
            <person name="Kim H.S."/>
            <person name="Kim J.-S."/>
        </authorList>
    </citation>
    <scope>NUCLEOTIDE SEQUENCE</scope>
    <source>
        <strain evidence="4">KCTC 22746</strain>
    </source>
</reference>
<dbReference type="SUPFAM" id="SSF53474">
    <property type="entry name" value="alpha/beta-Hydrolases"/>
    <property type="match status" value="1"/>
</dbReference>
<dbReference type="PANTHER" id="PTHR11731">
    <property type="entry name" value="PROTEASE FAMILY S9B,C DIPEPTIDYL-PEPTIDASE IV-RELATED"/>
    <property type="match status" value="1"/>
</dbReference>
<dbReference type="GO" id="GO:0008236">
    <property type="term" value="F:serine-type peptidase activity"/>
    <property type="evidence" value="ECO:0007669"/>
    <property type="project" value="InterPro"/>
</dbReference>
<comment type="caution">
    <text evidence="4">The sequence shown here is derived from an EMBL/GenBank/DDBJ whole genome shotgun (WGS) entry which is preliminary data.</text>
</comment>
<dbReference type="Proteomes" id="UP000622475">
    <property type="component" value="Unassembled WGS sequence"/>
</dbReference>
<dbReference type="InterPro" id="IPR029058">
    <property type="entry name" value="AB_hydrolase_fold"/>
</dbReference>
<sequence length="779" mass="85838">MNKFLLSALPFALALTAQAQAPAAYTAKDYERAETQLTSALSPLVTRGGIRPNWMPDDRFWYKASPAEGGQFMVYNPAKGSKALAFDHAKLAAALSATAGKSYTATTLPFTTISFAADKKSVIFTADGKQYKFDGSAVTPDSTPIESAAGAFGGRGRRGGFGAGSTSPDKKKVVFIKDYNLWVRDVATNKETQLTTDGVKDNGYGTDNAGWAQGPGPILVWSPDSKKIATFQQDERQVNDFYMVNTSVGAPKLYQWKYPFPGDKVIPMLSRVIINVDEPKVIRLKCDADPHRSTLSDDIKGGEGWADVYWSDDATKLVFASTNRDHKEEKVRMADAATGDVREIFQETVKTQFESGWGDVNWRYLSKSNEILWFSERDNWGHLYLYDATTGKLKNQIDKGEWVNSNVVKVDEKARVIYLTAMGLQKENPYFAQLCKVNFDGKGFTVLTPGAGTHSTSFSPSGNYIIDTYSKPDVAPVTVLRDMKGKQLLELEKTDISKLTATGWKPVIPFSTKAADGKTDVYGLMWVPRNLDPNKKYPVIDYIYPGPQGGSVGSWSFSIAKGDCNALAELGFVVVAIEGTSNPYRSKSFHDMSYGNMADNTLGDQVAGIKELATRYPYIDVNKVGIWGHSGGGFATAGAMFRFPDFFKVGIAESGNHENLNYEDNWGERYNGLVTNSDYAAQANQSIAKNLKGKLMLVHGLLDNNVPMQNTMLVVEALERANKSFDLVVFPNSAHGFGEHSAYMMRRRWDYFVKHLKGIEPPLDYKMTGGRPAQPTAAQ</sequence>
<dbReference type="Pfam" id="PF00930">
    <property type="entry name" value="DPPIV_N"/>
    <property type="match status" value="1"/>
</dbReference>
<dbReference type="AlphaFoldDB" id="A0A929L178"/>
<evidence type="ECO:0000256" key="1">
    <source>
        <dbReference type="SAM" id="SignalP"/>
    </source>
</evidence>
<dbReference type="SUPFAM" id="SSF82171">
    <property type="entry name" value="DPP6 N-terminal domain-like"/>
    <property type="match status" value="1"/>
</dbReference>
<protein>
    <submittedName>
        <fullName evidence="4">DPP IV N-terminal domain-containing protein</fullName>
    </submittedName>
</protein>
<dbReference type="InterPro" id="IPR001375">
    <property type="entry name" value="Peptidase_S9_cat"/>
</dbReference>
<dbReference type="InterPro" id="IPR050278">
    <property type="entry name" value="Serine_Prot_S9B/DPPIV"/>
</dbReference>
<keyword evidence="5" id="KW-1185">Reference proteome</keyword>
<accession>A0A929L178</accession>
<dbReference type="EMBL" id="JADFFL010000004">
    <property type="protein sequence ID" value="MBE9662624.1"/>
    <property type="molecule type" value="Genomic_DNA"/>
</dbReference>
<dbReference type="Gene3D" id="2.140.10.30">
    <property type="entry name" value="Dipeptidylpeptidase IV, N-terminal domain"/>
    <property type="match status" value="1"/>
</dbReference>
<keyword evidence="1" id="KW-0732">Signal</keyword>
<dbReference type="PANTHER" id="PTHR11731:SF118">
    <property type="entry name" value="BLR1971 PROTEIN"/>
    <property type="match status" value="1"/>
</dbReference>
<dbReference type="InterPro" id="IPR002469">
    <property type="entry name" value="Peptidase_S9B_N"/>
</dbReference>
<feature type="domain" description="Peptidase S9 prolyl oligopeptidase catalytic" evidence="2">
    <location>
        <begin position="565"/>
        <end position="757"/>
    </location>
</feature>
<evidence type="ECO:0000259" key="2">
    <source>
        <dbReference type="Pfam" id="PF00326"/>
    </source>
</evidence>
<evidence type="ECO:0000313" key="5">
    <source>
        <dbReference type="Proteomes" id="UP000622475"/>
    </source>
</evidence>
<feature type="signal peptide" evidence="1">
    <location>
        <begin position="1"/>
        <end position="19"/>
    </location>
</feature>
<proteinExistence type="predicted"/>
<dbReference type="RefSeq" id="WP_194111838.1">
    <property type="nucleotide sequence ID" value="NZ_JADFFL010000004.1"/>
</dbReference>
<evidence type="ECO:0000259" key="3">
    <source>
        <dbReference type="Pfam" id="PF00930"/>
    </source>
</evidence>
<dbReference type="Gene3D" id="3.40.50.1820">
    <property type="entry name" value="alpha/beta hydrolase"/>
    <property type="match status" value="1"/>
</dbReference>
<feature type="domain" description="Dipeptidylpeptidase IV N-terminal" evidence="3">
    <location>
        <begin position="166"/>
        <end position="475"/>
    </location>
</feature>
<gene>
    <name evidence="4" type="ORF">IRJ16_12085</name>
</gene>
<dbReference type="GO" id="GO:0006508">
    <property type="term" value="P:proteolysis"/>
    <property type="evidence" value="ECO:0007669"/>
    <property type="project" value="InterPro"/>
</dbReference>
<name>A0A929L178_9SPHI</name>
<feature type="chain" id="PRO_5037634855" evidence="1">
    <location>
        <begin position="20"/>
        <end position="779"/>
    </location>
</feature>
<organism evidence="4 5">
    <name type="scientific">Mucilaginibacter myungsuensis</name>
    <dbReference type="NCBI Taxonomy" id="649104"/>
    <lineage>
        <taxon>Bacteria</taxon>
        <taxon>Pseudomonadati</taxon>
        <taxon>Bacteroidota</taxon>
        <taxon>Sphingobacteriia</taxon>
        <taxon>Sphingobacteriales</taxon>
        <taxon>Sphingobacteriaceae</taxon>
        <taxon>Mucilaginibacter</taxon>
    </lineage>
</organism>
<evidence type="ECO:0000313" key="4">
    <source>
        <dbReference type="EMBL" id="MBE9662624.1"/>
    </source>
</evidence>
<dbReference type="Pfam" id="PF00326">
    <property type="entry name" value="Peptidase_S9"/>
    <property type="match status" value="1"/>
</dbReference>